<evidence type="ECO:0000313" key="10">
    <source>
        <dbReference type="EMBL" id="KAJ3211954.1"/>
    </source>
</evidence>
<evidence type="ECO:0000313" key="11">
    <source>
        <dbReference type="Proteomes" id="UP001211065"/>
    </source>
</evidence>
<gene>
    <name evidence="10" type="ORF">HK099_007878</name>
</gene>
<keyword evidence="4 8" id="KW-0812">Transmembrane</keyword>
<feature type="transmembrane region" description="Helical" evidence="8">
    <location>
        <begin position="205"/>
        <end position="227"/>
    </location>
</feature>
<dbReference type="GO" id="GO:0016020">
    <property type="term" value="C:membrane"/>
    <property type="evidence" value="ECO:0007669"/>
    <property type="project" value="UniProtKB-SubCell"/>
</dbReference>
<sequence length="405" mass="44739">MQTSQSFDNLDSFSNSDNFSDDYPILDVDQWNLEIDNFAEEDLSPKKQTSRAMTSFNIMKTIIGGGIFATPSAFEKCGFVFGLFLVFGLGGIFYWSILTLTKASIKSEKKTLQSLTKFCFGERGEVLLNFTLFLIAWGAMASYTVIIGDVLPDILSHAIGTEVNHPKNNVFVNAIISRRGQVILTSFFILFPVSMAKTLAPLAKYSGFALSAIFFISLSVLFVGPTLEGGPNPGSAVLLTVIIGLAYLTFRENSQSNILNSFPVDNTIISFCRFLFAFDMFFTYPLELFIARDTIQQALFRTPNISKENHLIFTILILLSTIIVGCSTCQLGMILELSGGVTASVIAFILPSACWLKVNSIIGIKLGIKERIAHLSLITFGFAVMILTFLMTIYEGFNENNPKKQ</sequence>
<name>A0AAD5TWH5_9FUNG</name>
<keyword evidence="11" id="KW-1185">Reference proteome</keyword>
<keyword evidence="3" id="KW-0813">Transport</keyword>
<organism evidence="10 11">
    <name type="scientific">Clydaea vesicula</name>
    <dbReference type="NCBI Taxonomy" id="447962"/>
    <lineage>
        <taxon>Eukaryota</taxon>
        <taxon>Fungi</taxon>
        <taxon>Fungi incertae sedis</taxon>
        <taxon>Chytridiomycota</taxon>
        <taxon>Chytridiomycota incertae sedis</taxon>
        <taxon>Chytridiomycetes</taxon>
        <taxon>Lobulomycetales</taxon>
        <taxon>Lobulomycetaceae</taxon>
        <taxon>Clydaea</taxon>
    </lineage>
</organism>
<feature type="transmembrane region" description="Helical" evidence="8">
    <location>
        <begin position="372"/>
        <end position="394"/>
    </location>
</feature>
<evidence type="ECO:0000259" key="9">
    <source>
        <dbReference type="Pfam" id="PF01490"/>
    </source>
</evidence>
<feature type="transmembrane region" description="Helical" evidence="8">
    <location>
        <begin position="311"/>
        <end position="335"/>
    </location>
</feature>
<feature type="domain" description="Amino acid transporter transmembrane" evidence="9">
    <location>
        <begin position="48"/>
        <end position="223"/>
    </location>
</feature>
<accession>A0AAD5TWH5</accession>
<evidence type="ECO:0000256" key="4">
    <source>
        <dbReference type="ARBA" id="ARBA00022692"/>
    </source>
</evidence>
<evidence type="ECO:0000256" key="5">
    <source>
        <dbReference type="ARBA" id="ARBA00022970"/>
    </source>
</evidence>
<evidence type="ECO:0000256" key="7">
    <source>
        <dbReference type="ARBA" id="ARBA00023136"/>
    </source>
</evidence>
<dbReference type="EMBL" id="JADGJW010000804">
    <property type="protein sequence ID" value="KAJ3211954.1"/>
    <property type="molecule type" value="Genomic_DNA"/>
</dbReference>
<feature type="transmembrane region" description="Helical" evidence="8">
    <location>
        <begin position="341"/>
        <end position="360"/>
    </location>
</feature>
<dbReference type="Proteomes" id="UP001211065">
    <property type="component" value="Unassembled WGS sequence"/>
</dbReference>
<feature type="transmembrane region" description="Helical" evidence="8">
    <location>
        <begin position="171"/>
        <end position="193"/>
    </location>
</feature>
<dbReference type="GO" id="GO:0015179">
    <property type="term" value="F:L-amino acid transmembrane transporter activity"/>
    <property type="evidence" value="ECO:0007669"/>
    <property type="project" value="TreeGrafter"/>
</dbReference>
<feature type="transmembrane region" description="Helical" evidence="8">
    <location>
        <begin position="126"/>
        <end position="151"/>
    </location>
</feature>
<feature type="transmembrane region" description="Helical" evidence="8">
    <location>
        <begin position="80"/>
        <end position="105"/>
    </location>
</feature>
<protein>
    <recommendedName>
        <fullName evidence="9">Amino acid transporter transmembrane domain-containing protein</fullName>
    </recommendedName>
</protein>
<proteinExistence type="inferred from homology"/>
<evidence type="ECO:0000256" key="3">
    <source>
        <dbReference type="ARBA" id="ARBA00022448"/>
    </source>
</evidence>
<evidence type="ECO:0000256" key="6">
    <source>
        <dbReference type="ARBA" id="ARBA00022989"/>
    </source>
</evidence>
<feature type="domain" description="Amino acid transporter transmembrane" evidence="9">
    <location>
        <begin position="237"/>
        <end position="393"/>
    </location>
</feature>
<dbReference type="PANTHER" id="PTHR22950">
    <property type="entry name" value="AMINO ACID TRANSPORTER"/>
    <property type="match status" value="1"/>
</dbReference>
<dbReference type="PANTHER" id="PTHR22950:SF458">
    <property type="entry name" value="SODIUM-COUPLED NEUTRAL AMINO ACID TRANSPORTER 11-RELATED"/>
    <property type="match status" value="1"/>
</dbReference>
<keyword evidence="5" id="KW-0029">Amino-acid transport</keyword>
<evidence type="ECO:0000256" key="8">
    <source>
        <dbReference type="SAM" id="Phobius"/>
    </source>
</evidence>
<feature type="transmembrane region" description="Helical" evidence="8">
    <location>
        <begin position="233"/>
        <end position="250"/>
    </location>
</feature>
<dbReference type="AlphaFoldDB" id="A0AAD5TWH5"/>
<feature type="transmembrane region" description="Helical" evidence="8">
    <location>
        <begin position="56"/>
        <end position="74"/>
    </location>
</feature>
<dbReference type="Pfam" id="PF01490">
    <property type="entry name" value="Aa_trans"/>
    <property type="match status" value="2"/>
</dbReference>
<reference evidence="10" key="1">
    <citation type="submission" date="2020-05" db="EMBL/GenBank/DDBJ databases">
        <title>Phylogenomic resolution of chytrid fungi.</title>
        <authorList>
            <person name="Stajich J.E."/>
            <person name="Amses K."/>
            <person name="Simmons R."/>
            <person name="Seto K."/>
            <person name="Myers J."/>
            <person name="Bonds A."/>
            <person name="Quandt C.A."/>
            <person name="Barry K."/>
            <person name="Liu P."/>
            <person name="Grigoriev I."/>
            <person name="Longcore J.E."/>
            <person name="James T.Y."/>
        </authorList>
    </citation>
    <scope>NUCLEOTIDE SEQUENCE</scope>
    <source>
        <strain evidence="10">JEL0476</strain>
    </source>
</reference>
<feature type="non-terminal residue" evidence="10">
    <location>
        <position position="1"/>
    </location>
</feature>
<dbReference type="InterPro" id="IPR013057">
    <property type="entry name" value="AA_transpt_TM"/>
</dbReference>
<comment type="similarity">
    <text evidence="2">Belongs to the amino acid/polyamine transporter 2 family.</text>
</comment>
<comment type="caution">
    <text evidence="10">The sequence shown here is derived from an EMBL/GenBank/DDBJ whole genome shotgun (WGS) entry which is preliminary data.</text>
</comment>
<dbReference type="GO" id="GO:0005783">
    <property type="term" value="C:endoplasmic reticulum"/>
    <property type="evidence" value="ECO:0007669"/>
    <property type="project" value="TreeGrafter"/>
</dbReference>
<keyword evidence="6 8" id="KW-1133">Transmembrane helix</keyword>
<evidence type="ECO:0000256" key="2">
    <source>
        <dbReference type="ARBA" id="ARBA00008066"/>
    </source>
</evidence>
<keyword evidence="7 8" id="KW-0472">Membrane</keyword>
<evidence type="ECO:0000256" key="1">
    <source>
        <dbReference type="ARBA" id="ARBA00004141"/>
    </source>
</evidence>
<comment type="subcellular location">
    <subcellularLocation>
        <location evidence="1">Membrane</location>
        <topology evidence="1">Multi-pass membrane protein</topology>
    </subcellularLocation>
</comment>